<organism evidence="2 3">
    <name type="scientific">Arthrobacter ulcerisalmonis</name>
    <dbReference type="NCBI Taxonomy" id="2483813"/>
    <lineage>
        <taxon>Bacteria</taxon>
        <taxon>Bacillati</taxon>
        <taxon>Actinomycetota</taxon>
        <taxon>Actinomycetes</taxon>
        <taxon>Micrococcales</taxon>
        <taxon>Micrococcaceae</taxon>
        <taxon>Arthrobacter</taxon>
    </lineage>
</organism>
<gene>
    <name evidence="2" type="ORF">PSET11_00695</name>
</gene>
<proteinExistence type="predicted"/>
<reference evidence="2 3" key="1">
    <citation type="submission" date="2018-11" db="EMBL/GenBank/DDBJ databases">
        <authorList>
            <person name="Criscuolo A."/>
        </authorList>
    </citation>
    <scope>NUCLEOTIDE SEQUENCE [LARGE SCALE GENOMIC DNA]</scope>
    <source>
        <strain evidence="2">AT11b</strain>
    </source>
</reference>
<protein>
    <submittedName>
        <fullName evidence="2">Uncharacterized protein</fullName>
    </submittedName>
</protein>
<keyword evidence="1" id="KW-0812">Transmembrane</keyword>
<keyword evidence="3" id="KW-1185">Reference proteome</keyword>
<dbReference type="EMBL" id="UXAU01000012">
    <property type="protein sequence ID" value="VDC21242.1"/>
    <property type="molecule type" value="Genomic_DNA"/>
</dbReference>
<accession>A0A3P5WK79</accession>
<feature type="transmembrane region" description="Helical" evidence="1">
    <location>
        <begin position="39"/>
        <end position="57"/>
    </location>
</feature>
<evidence type="ECO:0000256" key="1">
    <source>
        <dbReference type="SAM" id="Phobius"/>
    </source>
</evidence>
<keyword evidence="1" id="KW-0472">Membrane</keyword>
<evidence type="ECO:0000313" key="2">
    <source>
        <dbReference type="EMBL" id="VDC21242.1"/>
    </source>
</evidence>
<name>A0A3P5WK79_9MICC</name>
<keyword evidence="1" id="KW-1133">Transmembrane helix</keyword>
<evidence type="ECO:0000313" key="3">
    <source>
        <dbReference type="Proteomes" id="UP000280861"/>
    </source>
</evidence>
<dbReference type="AlphaFoldDB" id="A0A3P5WK79"/>
<dbReference type="Proteomes" id="UP000280861">
    <property type="component" value="Unassembled WGS sequence"/>
</dbReference>
<sequence>MLVLLACLLVAGLLVSDRVFAWWGALGVAACVLWSLREYTFALLALIAVGLISFAVWRLNRGTGSEAEQKDRPPSSP</sequence>